<accession>A0A1S1YUR9</accession>
<evidence type="ECO:0000313" key="6">
    <source>
        <dbReference type="Proteomes" id="UP000179797"/>
    </source>
</evidence>
<evidence type="ECO:0000256" key="1">
    <source>
        <dbReference type="ARBA" id="ARBA00008779"/>
    </source>
</evidence>
<gene>
    <name evidence="5" type="ORF">NH26_20200</name>
</gene>
<dbReference type="SUPFAM" id="SSF53649">
    <property type="entry name" value="Alkaline phosphatase-like"/>
    <property type="match status" value="1"/>
</dbReference>
<evidence type="ECO:0000256" key="3">
    <source>
        <dbReference type="SAM" id="SignalP"/>
    </source>
</evidence>
<dbReference type="PANTHER" id="PTHR42693:SF53">
    <property type="entry name" value="ENDO-4-O-SULFATASE"/>
    <property type="match status" value="1"/>
</dbReference>
<dbReference type="Proteomes" id="UP000179797">
    <property type="component" value="Unassembled WGS sequence"/>
</dbReference>
<dbReference type="Gene3D" id="3.40.720.10">
    <property type="entry name" value="Alkaline Phosphatase, subunit A"/>
    <property type="match status" value="1"/>
</dbReference>
<dbReference type="OrthoDB" id="9789742at2"/>
<evidence type="ECO:0000256" key="2">
    <source>
        <dbReference type="ARBA" id="ARBA00022801"/>
    </source>
</evidence>
<dbReference type="InterPro" id="IPR017850">
    <property type="entry name" value="Alkaline_phosphatase_core_sf"/>
</dbReference>
<evidence type="ECO:0000313" key="5">
    <source>
        <dbReference type="EMBL" id="OHX64769.1"/>
    </source>
</evidence>
<comment type="caution">
    <text evidence="5">The sequence shown here is derived from an EMBL/GenBank/DDBJ whole genome shotgun (WGS) entry which is preliminary data.</text>
</comment>
<dbReference type="GO" id="GO:0004065">
    <property type="term" value="F:arylsulfatase activity"/>
    <property type="evidence" value="ECO:0007669"/>
    <property type="project" value="TreeGrafter"/>
</dbReference>
<dbReference type="EMBL" id="JRYR02000002">
    <property type="protein sequence ID" value="OHX64769.1"/>
    <property type="molecule type" value="Genomic_DNA"/>
</dbReference>
<feature type="signal peptide" evidence="3">
    <location>
        <begin position="1"/>
        <end position="20"/>
    </location>
</feature>
<keyword evidence="2" id="KW-0378">Hydrolase</keyword>
<protein>
    <submittedName>
        <fullName evidence="5">Phosphate ABC transporter substrate-binding protein</fullName>
    </submittedName>
</protein>
<dbReference type="InterPro" id="IPR000917">
    <property type="entry name" value="Sulfatase_N"/>
</dbReference>
<sequence length="512" mass="59638">MKNNLIFLNLLLLITLWSCSTPKKVGQETPQKKPNILWIFVEDLSPYIGSYGDSINKDHTPTIDQMASNGVLFEKAYATAPVCSASRSAMITGKMQTTIGAHQHRSSRTTDGEVVPEELRINLPQYIQQSVPEMMRSAGYFTFNSGKDDYNFHYDRRSFYSVGNKADYQTGMNGWQGNAAEHRLSFTEDTWNARKDKDQPWFGQIELKGGKEQKTKLLKKEDILGINDVPLPPYFPEVESQKKAWVKHYNNIRTTDIKVQQILDLLAKDGELENTIVFFFSDHGSNTSLRHKQFCYEEGVHVPLVIQGNHPYLKAGVRRKDLVSLMDVSATTLAMSGIEIPSYFDGQNLFAKDHKEREYVIGARDRCDFTIDRIRTVRTDKYRYIKNFFPERTLMQASYRDRQKVVKDMHKLHEQGKLTEYQDQFWFGKRPQEELYDLEKDPFQINNLALQADYQKELKRHRNILNDWIKETDDQGQYPEKPAILKATYDLWKVKPQFKDADEVNPEYKQFM</sequence>
<proteinExistence type="inferred from homology"/>
<name>A0A1S1YUR9_FLAPC</name>
<dbReference type="AlphaFoldDB" id="A0A1S1YUR9"/>
<dbReference type="PANTHER" id="PTHR42693">
    <property type="entry name" value="ARYLSULFATASE FAMILY MEMBER"/>
    <property type="match status" value="1"/>
</dbReference>
<evidence type="ECO:0000259" key="4">
    <source>
        <dbReference type="Pfam" id="PF00884"/>
    </source>
</evidence>
<dbReference type="Pfam" id="PF00884">
    <property type="entry name" value="Sulfatase"/>
    <property type="match status" value="1"/>
</dbReference>
<keyword evidence="3" id="KW-0732">Signal</keyword>
<dbReference type="CDD" id="cd16027">
    <property type="entry name" value="SGSH"/>
    <property type="match status" value="1"/>
</dbReference>
<dbReference type="STRING" id="915059.NH26_20200"/>
<dbReference type="InterPro" id="IPR050738">
    <property type="entry name" value="Sulfatase"/>
</dbReference>
<reference evidence="5 6" key="1">
    <citation type="journal article" date="2012" name="Int. J. Syst. Evol. Microbiol.">
        <title>Flammeovirga pacifica sp. nov., isolated from deep-sea sediment.</title>
        <authorList>
            <person name="Xu H."/>
            <person name="Fu Y."/>
            <person name="Yang N."/>
            <person name="Ding Z."/>
            <person name="Lai Q."/>
            <person name="Zeng R."/>
        </authorList>
    </citation>
    <scope>NUCLEOTIDE SEQUENCE [LARGE SCALE GENOMIC DNA]</scope>
    <source>
        <strain evidence="6">DSM 24597 / LMG 26175 / WPAGA1</strain>
    </source>
</reference>
<comment type="similarity">
    <text evidence="1">Belongs to the sulfatase family.</text>
</comment>
<organism evidence="5 6">
    <name type="scientific">Flammeovirga pacifica</name>
    <dbReference type="NCBI Taxonomy" id="915059"/>
    <lineage>
        <taxon>Bacteria</taxon>
        <taxon>Pseudomonadati</taxon>
        <taxon>Bacteroidota</taxon>
        <taxon>Cytophagia</taxon>
        <taxon>Cytophagales</taxon>
        <taxon>Flammeovirgaceae</taxon>
        <taxon>Flammeovirga</taxon>
    </lineage>
</organism>
<feature type="domain" description="Sulfatase N-terminal" evidence="4">
    <location>
        <begin position="34"/>
        <end position="337"/>
    </location>
</feature>
<feature type="chain" id="PRO_5010189364" evidence="3">
    <location>
        <begin position="21"/>
        <end position="512"/>
    </location>
</feature>
<keyword evidence="6" id="KW-1185">Reference proteome</keyword>